<dbReference type="AlphaFoldDB" id="A0A0D0ACX9"/>
<dbReference type="EMBL" id="KN835574">
    <property type="protein sequence ID" value="KIK35964.1"/>
    <property type="molecule type" value="Genomic_DNA"/>
</dbReference>
<sequence length="172" mass="19796">MEHILINCRDPVRRTIWDLAKQLWPEKHGPWPAPHIGLVLGCGAIAPPTRPNNDNTNNSRTLTGTSHLLRILISESAHLIWTMRCDRTINGTKYTELTTKNRWYNAINKRLHIDRAIASKEKRNIKTEMLIKNTWSDVIDVNTPYPQDDWMTNLEVLVGIGLPRPSQTMVTR</sequence>
<dbReference type="InParanoid" id="A0A0D0ACX9"/>
<dbReference type="OrthoDB" id="3262992at2759"/>
<name>A0A0D0ACX9_9AGAM</name>
<evidence type="ECO:0000313" key="2">
    <source>
        <dbReference type="Proteomes" id="UP000054485"/>
    </source>
</evidence>
<protein>
    <submittedName>
        <fullName evidence="1">Uncharacterized protein</fullName>
    </submittedName>
</protein>
<reference evidence="1 2" key="1">
    <citation type="submission" date="2014-04" db="EMBL/GenBank/DDBJ databases">
        <authorList>
            <consortium name="DOE Joint Genome Institute"/>
            <person name="Kuo A."/>
            <person name="Ruytinx J."/>
            <person name="Rineau F."/>
            <person name="Colpaert J."/>
            <person name="Kohler A."/>
            <person name="Nagy L.G."/>
            <person name="Floudas D."/>
            <person name="Copeland A."/>
            <person name="Barry K.W."/>
            <person name="Cichocki N."/>
            <person name="Veneault-Fourrey C."/>
            <person name="LaButti K."/>
            <person name="Lindquist E.A."/>
            <person name="Lipzen A."/>
            <person name="Lundell T."/>
            <person name="Morin E."/>
            <person name="Murat C."/>
            <person name="Sun H."/>
            <person name="Tunlid A."/>
            <person name="Henrissat B."/>
            <person name="Grigoriev I.V."/>
            <person name="Hibbett D.S."/>
            <person name="Martin F."/>
            <person name="Nordberg H.P."/>
            <person name="Cantor M.N."/>
            <person name="Hua S.X."/>
        </authorList>
    </citation>
    <scope>NUCLEOTIDE SEQUENCE [LARGE SCALE GENOMIC DNA]</scope>
    <source>
        <strain evidence="1 2">UH-Slu-Lm8-n1</strain>
    </source>
</reference>
<reference evidence="2" key="2">
    <citation type="submission" date="2015-01" db="EMBL/GenBank/DDBJ databases">
        <title>Evolutionary Origins and Diversification of the Mycorrhizal Mutualists.</title>
        <authorList>
            <consortium name="DOE Joint Genome Institute"/>
            <consortium name="Mycorrhizal Genomics Consortium"/>
            <person name="Kohler A."/>
            <person name="Kuo A."/>
            <person name="Nagy L.G."/>
            <person name="Floudas D."/>
            <person name="Copeland A."/>
            <person name="Barry K.W."/>
            <person name="Cichocki N."/>
            <person name="Veneault-Fourrey C."/>
            <person name="LaButti K."/>
            <person name="Lindquist E.A."/>
            <person name="Lipzen A."/>
            <person name="Lundell T."/>
            <person name="Morin E."/>
            <person name="Murat C."/>
            <person name="Riley R."/>
            <person name="Ohm R."/>
            <person name="Sun H."/>
            <person name="Tunlid A."/>
            <person name="Henrissat B."/>
            <person name="Grigoriev I.V."/>
            <person name="Hibbett D.S."/>
            <person name="Martin F."/>
        </authorList>
    </citation>
    <scope>NUCLEOTIDE SEQUENCE [LARGE SCALE GENOMIC DNA]</scope>
    <source>
        <strain evidence="2">UH-Slu-Lm8-n1</strain>
    </source>
</reference>
<dbReference type="Proteomes" id="UP000054485">
    <property type="component" value="Unassembled WGS sequence"/>
</dbReference>
<dbReference type="STRING" id="930992.A0A0D0ACX9"/>
<evidence type="ECO:0000313" key="1">
    <source>
        <dbReference type="EMBL" id="KIK35964.1"/>
    </source>
</evidence>
<accession>A0A0D0ACX9</accession>
<gene>
    <name evidence="1" type="ORF">CY34DRAFT_95254</name>
</gene>
<organism evidence="1 2">
    <name type="scientific">Suillus luteus UH-Slu-Lm8-n1</name>
    <dbReference type="NCBI Taxonomy" id="930992"/>
    <lineage>
        <taxon>Eukaryota</taxon>
        <taxon>Fungi</taxon>
        <taxon>Dikarya</taxon>
        <taxon>Basidiomycota</taxon>
        <taxon>Agaricomycotina</taxon>
        <taxon>Agaricomycetes</taxon>
        <taxon>Agaricomycetidae</taxon>
        <taxon>Boletales</taxon>
        <taxon>Suillineae</taxon>
        <taxon>Suillaceae</taxon>
        <taxon>Suillus</taxon>
    </lineage>
</organism>
<keyword evidence="2" id="KW-1185">Reference proteome</keyword>
<proteinExistence type="predicted"/>
<dbReference type="HOGENOM" id="CLU_044484_2_0_1"/>